<name>A0ABW1NKH4_9ACTN</name>
<dbReference type="InterPro" id="IPR014001">
    <property type="entry name" value="Helicase_ATP-bd"/>
</dbReference>
<dbReference type="CDD" id="cd18011">
    <property type="entry name" value="DEXDc_RapA"/>
    <property type="match status" value="1"/>
</dbReference>
<dbReference type="Gene3D" id="3.40.50.10810">
    <property type="entry name" value="Tandem AAA-ATPase domain"/>
    <property type="match status" value="1"/>
</dbReference>
<evidence type="ECO:0000313" key="9">
    <source>
        <dbReference type="Proteomes" id="UP001596137"/>
    </source>
</evidence>
<proteinExistence type="predicted"/>
<accession>A0ABW1NKH4</accession>
<sequence>MAEDDLRYRPSTRELDWLKEFRPQSCLVVGNPPNGTRGALKAVAPDVRSIRHTPKTTGLHRGVYAVESDGAWHAIVVLAGRDPVSAESDRRRYIEDGHLLAAWAVQQREWEGAPRLAGDPRFGIGEMVRPKGISAVGSVSGVRAVSGGHLYEVDIRGEVKSFTEKALVRVEGDPSKPAFWLSQSPANADGLSMTLTWTKLEHPLTDTLYSFASSKTVFRAYQFKPVLKILTGSSGRILVADEVGLGKTIEAGLIWSELEQRRRLDRVLVVAPSVLRYKWQAEMRRRFDRELELLKPSHLEAFAESWERGDQPPLRGVISLESLRGADRVLSQLTTVQPRFDLVIIDEAHYMRNHESKSHALGQLLSDWTDYLVLLSATPLNLGNDDLYNLMGLLDPEHFNDRSTFEGQLRPNEILNGVARSLLSNKEPRTLLTDLDRLNGLPFGRDITDRPDYALLRGLIDVDRALTHEEKARARRYLTDLNVLSGVLTRTRKADVPDQKAVREPRNIDVRWTTEESDYYEAVYKWAWERASHMGVPPGFVMQMPLRQAASCIPASQAVLRRHDPSLFGAEIDDIDEEDQDDVDLHGLLEYSARLTPVRVDTKYACLLEELENLRTRGIGQMMIFSFFRGTLSYLERRLSEHFTVAKMDGSVDPEDREVIMRDFRDGAFEILLLSEVGSEGLDFEFCNVLVNYDLPWNPMRVEQRIGRLDRFGQQHEKIFIYNMRVPGTIETDIFQRLYDRIGIFQNSVGELEPILRDNYSRLLDPTLSAEQKEEQIERIAVAARQRDHDAEELQASRSLLSGLDSLLVEGFTANGPGNGRFVGASEIRRVIDELFRRYGARRTEPDDRGIFHIIGSARLAARLRSSTMEATGTRYSVHKLAACLQDGTRIACTFEPETASKYDTDLLSARHPLVKLALAVLRQENLALPRFGSVTVPGLSAGSRYLMTVDLAESGGLRPQLELWVTAIDPETYEVSEEAGEALLGALAEGTMGDGEPIVPKNLHDVWEAAKDHAAERLITTEGTRQQENEALVDGRIRARESTIDLQIHKSLDLLRVLMDAGIRRLHEGRLRNLRADRQAVRDGLSGHKALSVSLTPVAVALVTARAEPSPSARIPTGRRPLSASPARD</sequence>
<protein>
    <submittedName>
        <fullName evidence="8">DEAD/DEAH box helicase</fullName>
        <ecNumber evidence="8">3.6.4.-</ecNumber>
    </submittedName>
</protein>
<reference evidence="9" key="1">
    <citation type="journal article" date="2019" name="Int. J. Syst. Evol. Microbiol.">
        <title>The Global Catalogue of Microorganisms (GCM) 10K type strain sequencing project: providing services to taxonomists for standard genome sequencing and annotation.</title>
        <authorList>
            <consortium name="The Broad Institute Genomics Platform"/>
            <consortium name="The Broad Institute Genome Sequencing Center for Infectious Disease"/>
            <person name="Wu L."/>
            <person name="Ma J."/>
        </authorList>
    </citation>
    <scope>NUCLEOTIDE SEQUENCE [LARGE SCALE GENOMIC DNA]</scope>
    <source>
        <strain evidence="9">JCM 30346</strain>
    </source>
</reference>
<keyword evidence="4" id="KW-0067">ATP-binding</keyword>
<evidence type="ECO:0000256" key="3">
    <source>
        <dbReference type="ARBA" id="ARBA00022806"/>
    </source>
</evidence>
<evidence type="ECO:0000313" key="8">
    <source>
        <dbReference type="EMBL" id="MFC6083746.1"/>
    </source>
</evidence>
<dbReference type="InterPro" id="IPR057342">
    <property type="entry name" value="DEXDc_RapA"/>
</dbReference>
<keyword evidence="9" id="KW-1185">Reference proteome</keyword>
<dbReference type="PANTHER" id="PTHR45766">
    <property type="entry name" value="DNA ANNEALING HELICASE AND ENDONUCLEASE ZRANB3 FAMILY MEMBER"/>
    <property type="match status" value="1"/>
</dbReference>
<dbReference type="RefSeq" id="WP_380756055.1">
    <property type="nucleotide sequence ID" value="NZ_JBHSRF010000032.1"/>
</dbReference>
<dbReference type="EC" id="3.6.4.-" evidence="8"/>
<gene>
    <name evidence="8" type="ORF">ACFP1K_21445</name>
</gene>
<evidence type="ECO:0000259" key="6">
    <source>
        <dbReference type="PROSITE" id="PS51192"/>
    </source>
</evidence>
<dbReference type="GO" id="GO:0016787">
    <property type="term" value="F:hydrolase activity"/>
    <property type="evidence" value="ECO:0007669"/>
    <property type="project" value="UniProtKB-KW"/>
</dbReference>
<dbReference type="Pfam" id="PF00176">
    <property type="entry name" value="SNF2-rel_dom"/>
    <property type="match status" value="1"/>
</dbReference>
<dbReference type="CDD" id="cd18793">
    <property type="entry name" value="SF2_C_SNF"/>
    <property type="match status" value="1"/>
</dbReference>
<dbReference type="PROSITE" id="PS51194">
    <property type="entry name" value="HELICASE_CTER"/>
    <property type="match status" value="1"/>
</dbReference>
<feature type="domain" description="Helicase C-terminal" evidence="7">
    <location>
        <begin position="599"/>
        <end position="760"/>
    </location>
</feature>
<evidence type="ECO:0000256" key="2">
    <source>
        <dbReference type="ARBA" id="ARBA00022801"/>
    </source>
</evidence>
<dbReference type="EMBL" id="JBHSRF010000032">
    <property type="protein sequence ID" value="MFC6083746.1"/>
    <property type="molecule type" value="Genomic_DNA"/>
</dbReference>
<dbReference type="PROSITE" id="PS51192">
    <property type="entry name" value="HELICASE_ATP_BIND_1"/>
    <property type="match status" value="1"/>
</dbReference>
<dbReference type="InterPro" id="IPR049730">
    <property type="entry name" value="SNF2/RAD54-like_C"/>
</dbReference>
<dbReference type="InterPro" id="IPR001650">
    <property type="entry name" value="Helicase_C-like"/>
</dbReference>
<evidence type="ECO:0000256" key="5">
    <source>
        <dbReference type="SAM" id="MobiDB-lite"/>
    </source>
</evidence>
<evidence type="ECO:0000259" key="7">
    <source>
        <dbReference type="PROSITE" id="PS51194"/>
    </source>
</evidence>
<dbReference type="PANTHER" id="PTHR45766:SF6">
    <property type="entry name" value="SWI_SNF-RELATED MATRIX-ASSOCIATED ACTIN-DEPENDENT REGULATOR OF CHROMATIN SUBFAMILY A-LIKE PROTEIN 1"/>
    <property type="match status" value="1"/>
</dbReference>
<keyword evidence="3 8" id="KW-0347">Helicase</keyword>
<comment type="caution">
    <text evidence="8">The sequence shown here is derived from an EMBL/GenBank/DDBJ whole genome shotgun (WGS) entry which is preliminary data.</text>
</comment>
<dbReference type="Gene3D" id="3.40.50.300">
    <property type="entry name" value="P-loop containing nucleotide triphosphate hydrolases"/>
    <property type="match status" value="1"/>
</dbReference>
<evidence type="ECO:0000256" key="4">
    <source>
        <dbReference type="ARBA" id="ARBA00022840"/>
    </source>
</evidence>
<keyword evidence="1" id="KW-0547">Nucleotide-binding</keyword>
<dbReference type="SUPFAM" id="SSF52540">
    <property type="entry name" value="P-loop containing nucleoside triphosphate hydrolases"/>
    <property type="match status" value="2"/>
</dbReference>
<dbReference type="Pfam" id="PF00271">
    <property type="entry name" value="Helicase_C"/>
    <property type="match status" value="1"/>
</dbReference>
<dbReference type="InterPro" id="IPR027417">
    <property type="entry name" value="P-loop_NTPase"/>
</dbReference>
<dbReference type="Proteomes" id="UP001596137">
    <property type="component" value="Unassembled WGS sequence"/>
</dbReference>
<evidence type="ECO:0000256" key="1">
    <source>
        <dbReference type="ARBA" id="ARBA00022741"/>
    </source>
</evidence>
<keyword evidence="2 8" id="KW-0378">Hydrolase</keyword>
<dbReference type="InterPro" id="IPR000330">
    <property type="entry name" value="SNF2_N"/>
</dbReference>
<feature type="region of interest" description="Disordered" evidence="5">
    <location>
        <begin position="1107"/>
        <end position="1130"/>
    </location>
</feature>
<dbReference type="SMART" id="SM00490">
    <property type="entry name" value="HELICc"/>
    <property type="match status" value="1"/>
</dbReference>
<dbReference type="GO" id="GO:0004386">
    <property type="term" value="F:helicase activity"/>
    <property type="evidence" value="ECO:0007669"/>
    <property type="project" value="UniProtKB-KW"/>
</dbReference>
<feature type="domain" description="Helicase ATP-binding" evidence="6">
    <location>
        <begin position="228"/>
        <end position="397"/>
    </location>
</feature>
<dbReference type="InterPro" id="IPR038718">
    <property type="entry name" value="SNF2-like_sf"/>
</dbReference>
<dbReference type="SMART" id="SM00487">
    <property type="entry name" value="DEXDc"/>
    <property type="match status" value="1"/>
</dbReference>
<organism evidence="8 9">
    <name type="scientific">Sphaerisporangium aureirubrum</name>
    <dbReference type="NCBI Taxonomy" id="1544736"/>
    <lineage>
        <taxon>Bacteria</taxon>
        <taxon>Bacillati</taxon>
        <taxon>Actinomycetota</taxon>
        <taxon>Actinomycetes</taxon>
        <taxon>Streptosporangiales</taxon>
        <taxon>Streptosporangiaceae</taxon>
        <taxon>Sphaerisporangium</taxon>
    </lineage>
</organism>